<comment type="subcellular location">
    <subcellularLocation>
        <location evidence="1">Peroxisome</location>
    </subcellularLocation>
</comment>
<keyword evidence="2" id="KW-0576">Peroxisome</keyword>
<proteinExistence type="predicted"/>
<gene>
    <name evidence="4" type="ORF">LHA35_05070</name>
</gene>
<sequence length="254" mass="27938">MSEHIRVSVADGVCTVAMHRPEKKNALTRDMYAGLAEAIERSAADPEIRCLLLTGTEEIFCAGNDIADFRSPRPLDDPNTPTPSRRFYFGLANFEKPVVAAVPGLAIGIGCTMLLHADIVYAAPEARFRLPFVDLGLVPELGASMLVPWLVGKHRAAELLLLGDFFDAAAAERMGFVNRILDRGELLPHAAATARALAQKPQEALRITKRLLRPDMPPMLARMEEERELIAERLRAPETQAIMAHVLKPKSTAR</sequence>
<reference evidence="4" key="1">
    <citation type="submission" date="2021-10" db="EMBL/GenBank/DDBJ databases">
        <title>Roseicella aerolatum sp. nov., isolated from aerosols of e-waste dismantling site.</title>
        <authorList>
            <person name="Qin T."/>
        </authorList>
    </citation>
    <scope>NUCLEOTIDE SEQUENCE</scope>
    <source>
        <strain evidence="4">GB24</strain>
    </source>
</reference>
<evidence type="ECO:0000313" key="5">
    <source>
        <dbReference type="Proteomes" id="UP001139311"/>
    </source>
</evidence>
<organism evidence="4 5">
    <name type="scientific">Roseicella aerolata</name>
    <dbReference type="NCBI Taxonomy" id="2883479"/>
    <lineage>
        <taxon>Bacteria</taxon>
        <taxon>Pseudomonadati</taxon>
        <taxon>Pseudomonadota</taxon>
        <taxon>Alphaproteobacteria</taxon>
        <taxon>Acetobacterales</taxon>
        <taxon>Roseomonadaceae</taxon>
        <taxon>Roseicella</taxon>
    </lineage>
</organism>
<evidence type="ECO:0000256" key="3">
    <source>
        <dbReference type="ARBA" id="ARBA00023235"/>
    </source>
</evidence>
<dbReference type="PANTHER" id="PTHR43684:SF1">
    <property type="entry name" value="ENOYL-COA DELTA ISOMERASE 2"/>
    <property type="match status" value="1"/>
</dbReference>
<dbReference type="Proteomes" id="UP001139311">
    <property type="component" value="Unassembled WGS sequence"/>
</dbReference>
<comment type="caution">
    <text evidence="4">The sequence shown here is derived from an EMBL/GenBank/DDBJ whole genome shotgun (WGS) entry which is preliminary data.</text>
</comment>
<keyword evidence="5" id="KW-1185">Reference proteome</keyword>
<dbReference type="CDD" id="cd06558">
    <property type="entry name" value="crotonase-like"/>
    <property type="match status" value="1"/>
</dbReference>
<evidence type="ECO:0000256" key="2">
    <source>
        <dbReference type="ARBA" id="ARBA00023140"/>
    </source>
</evidence>
<dbReference type="RefSeq" id="WP_226605341.1">
    <property type="nucleotide sequence ID" value="NZ_JAJAQI010000005.1"/>
</dbReference>
<dbReference type="Gene3D" id="3.90.226.10">
    <property type="entry name" value="2-enoyl-CoA Hydratase, Chain A, domain 1"/>
    <property type="match status" value="1"/>
</dbReference>
<dbReference type="PANTHER" id="PTHR43684">
    <property type="match status" value="1"/>
</dbReference>
<evidence type="ECO:0000313" key="4">
    <source>
        <dbReference type="EMBL" id="MCB4821102.1"/>
    </source>
</evidence>
<dbReference type="InterPro" id="IPR051053">
    <property type="entry name" value="ECH/Chromodomain_protein"/>
</dbReference>
<dbReference type="InterPro" id="IPR001753">
    <property type="entry name" value="Enoyl-CoA_hydra/iso"/>
</dbReference>
<dbReference type="GO" id="GO:0004165">
    <property type="term" value="F:delta(3)-delta(2)-enoyl-CoA isomerase activity"/>
    <property type="evidence" value="ECO:0007669"/>
    <property type="project" value="UniProtKB-ARBA"/>
</dbReference>
<dbReference type="SUPFAM" id="SSF52096">
    <property type="entry name" value="ClpP/crotonase"/>
    <property type="match status" value="1"/>
</dbReference>
<dbReference type="Pfam" id="PF00378">
    <property type="entry name" value="ECH_1"/>
    <property type="match status" value="1"/>
</dbReference>
<accession>A0A9X1IB11</accession>
<keyword evidence="3" id="KW-0413">Isomerase</keyword>
<dbReference type="InterPro" id="IPR029045">
    <property type="entry name" value="ClpP/crotonase-like_dom_sf"/>
</dbReference>
<dbReference type="EMBL" id="JAJAQI010000005">
    <property type="protein sequence ID" value="MCB4821102.1"/>
    <property type="molecule type" value="Genomic_DNA"/>
</dbReference>
<evidence type="ECO:0000256" key="1">
    <source>
        <dbReference type="ARBA" id="ARBA00004275"/>
    </source>
</evidence>
<protein>
    <submittedName>
        <fullName evidence="4">Enoyl-CoA hydratase/isomerase family protein</fullName>
    </submittedName>
</protein>
<name>A0A9X1IB11_9PROT</name>
<dbReference type="AlphaFoldDB" id="A0A9X1IB11"/>